<dbReference type="EMBL" id="JADKNH010000010">
    <property type="protein sequence ID" value="MBF4694678.1"/>
    <property type="molecule type" value="Genomic_DNA"/>
</dbReference>
<dbReference type="RefSeq" id="WP_194702919.1">
    <property type="nucleotide sequence ID" value="NZ_JADKNH010000010.1"/>
</dbReference>
<evidence type="ECO:0000256" key="1">
    <source>
        <dbReference type="SAM" id="Phobius"/>
    </source>
</evidence>
<proteinExistence type="predicted"/>
<evidence type="ECO:0000313" key="2">
    <source>
        <dbReference type="EMBL" id="MBF4694678.1"/>
    </source>
</evidence>
<sequence length="219" mass="24311">MRKGDFIWGAIMLIIAAIFVLPSSREAFISFTTTHPLVGGFIKFGILASMGELLAVRVGTGKWKFAKFFFARAIIWGLFGILITMIFTIYATGITALLSKGMLPGGTSKLAFAFFTSFLMNATFAPTFMYVHRISDQYLDLKAEGEKDLSLSNVVKHIDTVGFWSFVVLKTVPFFWIPAHTLTFLLPNEYRILAAALLSMALGLILTITKKSKLETVED</sequence>
<feature type="transmembrane region" description="Helical" evidence="1">
    <location>
        <begin position="110"/>
        <end position="131"/>
    </location>
</feature>
<comment type="caution">
    <text evidence="2">The sequence shown here is derived from an EMBL/GenBank/DDBJ whole genome shotgun (WGS) entry which is preliminary data.</text>
</comment>
<dbReference type="Proteomes" id="UP000614200">
    <property type="component" value="Unassembled WGS sequence"/>
</dbReference>
<keyword evidence="1" id="KW-0812">Transmembrane</keyword>
<name>A0ABR9ZW33_9FIRM</name>
<feature type="transmembrane region" description="Helical" evidence="1">
    <location>
        <begin position="161"/>
        <end position="178"/>
    </location>
</feature>
<keyword evidence="1" id="KW-0472">Membrane</keyword>
<feature type="transmembrane region" description="Helical" evidence="1">
    <location>
        <begin position="37"/>
        <end position="56"/>
    </location>
</feature>
<organism evidence="2 3">
    <name type="scientific">Fusibacter ferrireducens</name>
    <dbReference type="NCBI Taxonomy" id="2785058"/>
    <lineage>
        <taxon>Bacteria</taxon>
        <taxon>Bacillati</taxon>
        <taxon>Bacillota</taxon>
        <taxon>Clostridia</taxon>
        <taxon>Eubacteriales</taxon>
        <taxon>Eubacteriales Family XII. Incertae Sedis</taxon>
        <taxon>Fusibacter</taxon>
    </lineage>
</organism>
<feature type="transmembrane region" description="Helical" evidence="1">
    <location>
        <begin position="68"/>
        <end position="90"/>
    </location>
</feature>
<keyword evidence="3" id="KW-1185">Reference proteome</keyword>
<keyword evidence="1" id="KW-1133">Transmembrane helix</keyword>
<evidence type="ECO:0000313" key="3">
    <source>
        <dbReference type="Proteomes" id="UP000614200"/>
    </source>
</evidence>
<reference evidence="2 3" key="1">
    <citation type="submission" date="2020-11" db="EMBL/GenBank/DDBJ databases">
        <title>Fusibacter basophilias sp. nov.</title>
        <authorList>
            <person name="Qiu D."/>
        </authorList>
    </citation>
    <scope>NUCLEOTIDE SEQUENCE [LARGE SCALE GENOMIC DNA]</scope>
    <source>
        <strain evidence="2 3">Q10-2</strain>
    </source>
</reference>
<accession>A0ABR9ZW33</accession>
<protein>
    <recommendedName>
        <fullName evidence="4">Mpv17 / PMP22 family protein</fullName>
    </recommendedName>
</protein>
<gene>
    <name evidence="2" type="ORF">ISU02_16315</name>
</gene>
<feature type="transmembrane region" description="Helical" evidence="1">
    <location>
        <begin position="190"/>
        <end position="209"/>
    </location>
</feature>
<evidence type="ECO:0008006" key="4">
    <source>
        <dbReference type="Google" id="ProtNLM"/>
    </source>
</evidence>